<dbReference type="HOGENOM" id="CLU_2167433_0_0_7"/>
<organism evidence="2 3">
    <name type="scientific">Halobacteriovorax marinus (strain ATCC BAA-682 / DSM 15412 / SJ)</name>
    <name type="common">Bacteriovorax marinus</name>
    <dbReference type="NCBI Taxonomy" id="862908"/>
    <lineage>
        <taxon>Bacteria</taxon>
        <taxon>Pseudomonadati</taxon>
        <taxon>Bdellovibrionota</taxon>
        <taxon>Bacteriovoracia</taxon>
        <taxon>Bacteriovoracales</taxon>
        <taxon>Halobacteriovoraceae</taxon>
        <taxon>Halobacteriovorax</taxon>
    </lineage>
</organism>
<gene>
    <name evidence="2" type="ordered locus">BMS_1216</name>
</gene>
<dbReference type="KEGG" id="bmx:BMS_1216"/>
<feature type="signal peptide" evidence="1">
    <location>
        <begin position="1"/>
        <end position="24"/>
    </location>
</feature>
<proteinExistence type="predicted"/>
<name>E1WYZ6_HALMS</name>
<dbReference type="AlphaFoldDB" id="E1WYZ6"/>
<keyword evidence="3" id="KW-1185">Reference proteome</keyword>
<keyword evidence="1" id="KW-0732">Signal</keyword>
<feature type="chain" id="PRO_5003154756" evidence="1">
    <location>
        <begin position="25"/>
        <end position="110"/>
    </location>
</feature>
<accession>E1WYZ6</accession>
<sequence length="110" mass="12467">MEIFMKKKSFAIVSIFAISAVAFAASPLVEEYKRRKSVVHTQQMKDAYDFLKSFDRAPEDIVELEVFGRTGKFVAKNKNNEICFGDILTASIECYNAIGYRTFFEAGDSD</sequence>
<protein>
    <submittedName>
        <fullName evidence="2">Exported protein</fullName>
    </submittedName>
</protein>
<dbReference type="PATRIC" id="fig|862908.3.peg.1158"/>
<evidence type="ECO:0000313" key="3">
    <source>
        <dbReference type="Proteomes" id="UP000008963"/>
    </source>
</evidence>
<evidence type="ECO:0000313" key="2">
    <source>
        <dbReference type="EMBL" id="CBW26093.1"/>
    </source>
</evidence>
<dbReference type="STRING" id="862908.BMS_1216"/>
<dbReference type="EMBL" id="FQ312005">
    <property type="protein sequence ID" value="CBW26093.1"/>
    <property type="molecule type" value="Genomic_DNA"/>
</dbReference>
<dbReference type="Proteomes" id="UP000008963">
    <property type="component" value="Chromosome"/>
</dbReference>
<reference evidence="3" key="1">
    <citation type="journal article" date="2013" name="ISME J.">
        <title>A small predatory core genome in the divergent marine Bacteriovorax marinus SJ and the terrestrial Bdellovibrio bacteriovorus.</title>
        <authorList>
            <person name="Crossman L.C."/>
            <person name="Chen H."/>
            <person name="Cerdeno-Tarraga A.M."/>
            <person name="Brooks K."/>
            <person name="Quail M.A."/>
            <person name="Pineiro S.A."/>
            <person name="Hobley L."/>
            <person name="Sockett R.E."/>
            <person name="Bentley S.D."/>
            <person name="Parkhill J."/>
            <person name="Williams H.N."/>
            <person name="Stine O.C."/>
        </authorList>
    </citation>
    <scope>NUCLEOTIDE SEQUENCE [LARGE SCALE GENOMIC DNA]</scope>
    <source>
        <strain evidence="3">ATCC BAA-682 / DSM 15412 / SJ</strain>
    </source>
</reference>
<evidence type="ECO:0000256" key="1">
    <source>
        <dbReference type="SAM" id="SignalP"/>
    </source>
</evidence>